<evidence type="ECO:0000313" key="5">
    <source>
        <dbReference type="Proteomes" id="UP001139493"/>
    </source>
</evidence>
<comment type="caution">
    <text evidence="4">The sequence shown here is derived from an EMBL/GenBank/DDBJ whole genome shotgun (WGS) entry which is preliminary data.</text>
</comment>
<dbReference type="InterPro" id="IPR050145">
    <property type="entry name" value="Centrin_CML-like"/>
</dbReference>
<reference evidence="4" key="1">
    <citation type="submission" date="2022-06" db="EMBL/GenBank/DDBJ databases">
        <title>Genomic Encyclopedia of Archaeal and Bacterial Type Strains, Phase II (KMG-II): from individual species to whole genera.</title>
        <authorList>
            <person name="Goeker M."/>
        </authorList>
    </citation>
    <scope>NUCLEOTIDE SEQUENCE</scope>
    <source>
        <strain evidence="4">DSM 26652</strain>
    </source>
</reference>
<dbReference type="SMART" id="SM00054">
    <property type="entry name" value="EFh"/>
    <property type="match status" value="2"/>
</dbReference>
<organism evidence="4 5">
    <name type="scientific">Promicromonospora thailandica</name>
    <dbReference type="NCBI Taxonomy" id="765201"/>
    <lineage>
        <taxon>Bacteria</taxon>
        <taxon>Bacillati</taxon>
        <taxon>Actinomycetota</taxon>
        <taxon>Actinomycetes</taxon>
        <taxon>Micrococcales</taxon>
        <taxon>Promicromonosporaceae</taxon>
        <taxon>Promicromonospora</taxon>
    </lineage>
</organism>
<evidence type="ECO:0000256" key="1">
    <source>
        <dbReference type="ARBA" id="ARBA00022737"/>
    </source>
</evidence>
<accession>A0A9X2G3Q9</accession>
<dbReference type="AlphaFoldDB" id="A0A9X2G3Q9"/>
<dbReference type="GO" id="GO:0005509">
    <property type="term" value="F:calcium ion binding"/>
    <property type="evidence" value="ECO:0007669"/>
    <property type="project" value="InterPro"/>
</dbReference>
<dbReference type="EMBL" id="JAMTCS010000013">
    <property type="protein sequence ID" value="MCP2266527.1"/>
    <property type="molecule type" value="Genomic_DNA"/>
</dbReference>
<dbReference type="CDD" id="cd00051">
    <property type="entry name" value="EFh"/>
    <property type="match status" value="1"/>
</dbReference>
<dbReference type="Proteomes" id="UP001139493">
    <property type="component" value="Unassembled WGS sequence"/>
</dbReference>
<evidence type="ECO:0000313" key="4">
    <source>
        <dbReference type="EMBL" id="MCP2266527.1"/>
    </source>
</evidence>
<sequence>MTADDELTRTFVEFDGDGDGRITAEEFRQAMATRGEETSDKDLEQIFGKADHDKDGRIDLAEFTEAWDA</sequence>
<feature type="domain" description="EF-hand" evidence="3">
    <location>
        <begin position="2"/>
        <end position="37"/>
    </location>
</feature>
<dbReference type="InterPro" id="IPR002048">
    <property type="entry name" value="EF_hand_dom"/>
</dbReference>
<dbReference type="PROSITE" id="PS00018">
    <property type="entry name" value="EF_HAND_1"/>
    <property type="match status" value="2"/>
</dbReference>
<dbReference type="InterPro" id="IPR018247">
    <property type="entry name" value="EF_Hand_1_Ca_BS"/>
</dbReference>
<evidence type="ECO:0000259" key="3">
    <source>
        <dbReference type="PROSITE" id="PS50222"/>
    </source>
</evidence>
<name>A0A9X2G3Q9_9MICO</name>
<keyword evidence="1" id="KW-0677">Repeat</keyword>
<evidence type="ECO:0000256" key="2">
    <source>
        <dbReference type="ARBA" id="ARBA00022837"/>
    </source>
</evidence>
<dbReference type="PROSITE" id="PS50222">
    <property type="entry name" value="EF_HAND_2"/>
    <property type="match status" value="2"/>
</dbReference>
<keyword evidence="5" id="KW-1185">Reference proteome</keyword>
<protein>
    <submittedName>
        <fullName evidence="4">EF-hand domain pair</fullName>
    </submittedName>
</protein>
<dbReference type="InterPro" id="IPR011992">
    <property type="entry name" value="EF-hand-dom_pair"/>
</dbReference>
<dbReference type="RefSeq" id="WP_253838471.1">
    <property type="nucleotide sequence ID" value="NZ_JAMTCS010000013.1"/>
</dbReference>
<keyword evidence="2" id="KW-0106">Calcium</keyword>
<proteinExistence type="predicted"/>
<feature type="domain" description="EF-hand" evidence="3">
    <location>
        <begin position="38"/>
        <end position="69"/>
    </location>
</feature>
<dbReference type="PANTHER" id="PTHR23050">
    <property type="entry name" value="CALCIUM BINDING PROTEIN"/>
    <property type="match status" value="1"/>
</dbReference>
<dbReference type="Pfam" id="PF13499">
    <property type="entry name" value="EF-hand_7"/>
    <property type="match status" value="1"/>
</dbReference>
<dbReference type="Gene3D" id="1.10.238.10">
    <property type="entry name" value="EF-hand"/>
    <property type="match status" value="1"/>
</dbReference>
<gene>
    <name evidence="4" type="ORF">APR03_003897</name>
</gene>
<dbReference type="SUPFAM" id="SSF47473">
    <property type="entry name" value="EF-hand"/>
    <property type="match status" value="1"/>
</dbReference>